<organism evidence="2 3">
    <name type="scientific">candidate division TA06 bacterium</name>
    <dbReference type="NCBI Taxonomy" id="2250710"/>
    <lineage>
        <taxon>Bacteria</taxon>
        <taxon>Bacteria division TA06</taxon>
    </lineage>
</organism>
<proteinExistence type="predicted"/>
<name>A0A933MJI0_UNCT6</name>
<feature type="domain" description="DUF5615" evidence="1">
    <location>
        <begin position="1"/>
        <end position="106"/>
    </location>
</feature>
<evidence type="ECO:0000259" key="1">
    <source>
        <dbReference type="Pfam" id="PF18480"/>
    </source>
</evidence>
<reference evidence="2" key="1">
    <citation type="submission" date="2020-07" db="EMBL/GenBank/DDBJ databases">
        <title>Huge and variable diversity of episymbiotic CPR bacteria and DPANN archaea in groundwater ecosystems.</title>
        <authorList>
            <person name="He C.Y."/>
            <person name="Keren R."/>
            <person name="Whittaker M."/>
            <person name="Farag I.F."/>
            <person name="Doudna J."/>
            <person name="Cate J.H.D."/>
            <person name="Banfield J.F."/>
        </authorList>
    </citation>
    <scope>NUCLEOTIDE SEQUENCE</scope>
    <source>
        <strain evidence="2">NC_groundwater_1520_Pr4_B-0.1um_53_5</strain>
    </source>
</reference>
<dbReference type="AlphaFoldDB" id="A0A933MJI0"/>
<protein>
    <submittedName>
        <fullName evidence="2">DUF5615 family PIN-like protein</fullName>
    </submittedName>
</protein>
<dbReference type="Proteomes" id="UP000736328">
    <property type="component" value="Unassembled WGS sequence"/>
</dbReference>
<sequence length="118" mass="13408">MKFLADENVDKSVAERLRDDGHTVLYVLEMVPSISDDEVIRRANQEFALLLTADKDFGELVFRQRRSVYGVVLIRLAGLSPQRKAAAAMAIQKHADELARNFTVITPRTVRIRKQHSC</sequence>
<comment type="caution">
    <text evidence="2">The sequence shown here is derived from an EMBL/GenBank/DDBJ whole genome shotgun (WGS) entry which is preliminary data.</text>
</comment>
<dbReference type="EMBL" id="JACQXR010000005">
    <property type="protein sequence ID" value="MBI4725690.1"/>
    <property type="molecule type" value="Genomic_DNA"/>
</dbReference>
<evidence type="ECO:0000313" key="2">
    <source>
        <dbReference type="EMBL" id="MBI4725690.1"/>
    </source>
</evidence>
<gene>
    <name evidence="2" type="ORF">HY768_00435</name>
</gene>
<evidence type="ECO:0000313" key="3">
    <source>
        <dbReference type="Proteomes" id="UP000736328"/>
    </source>
</evidence>
<dbReference type="InterPro" id="IPR041049">
    <property type="entry name" value="DUF5615"/>
</dbReference>
<dbReference type="Pfam" id="PF18480">
    <property type="entry name" value="DUF5615"/>
    <property type="match status" value="1"/>
</dbReference>
<accession>A0A933MJI0</accession>